<dbReference type="SUPFAM" id="SSF56300">
    <property type="entry name" value="Metallo-dependent phosphatases"/>
    <property type="match status" value="1"/>
</dbReference>
<dbReference type="InterPro" id="IPR004843">
    <property type="entry name" value="Calcineurin-like_PHP"/>
</dbReference>
<reference evidence="3" key="1">
    <citation type="submission" date="2017-03" db="EMBL/GenBank/DDBJ databases">
        <authorList>
            <person name="Lund M.B."/>
        </authorList>
    </citation>
    <scope>NUCLEOTIDE SEQUENCE [LARGE SCALE GENOMIC DNA]</scope>
</reference>
<feature type="domain" description="Calcineurin-like phosphoesterase" evidence="1">
    <location>
        <begin position="17"/>
        <end position="223"/>
    </location>
</feature>
<dbReference type="Pfam" id="PF00149">
    <property type="entry name" value="Metallophos"/>
    <property type="match status" value="1"/>
</dbReference>
<evidence type="ECO:0000259" key="1">
    <source>
        <dbReference type="Pfam" id="PF00149"/>
    </source>
</evidence>
<proteinExistence type="predicted"/>
<dbReference type="Proteomes" id="UP000219994">
    <property type="component" value="Unassembled WGS sequence"/>
</dbReference>
<dbReference type="Gene3D" id="3.60.21.10">
    <property type="match status" value="1"/>
</dbReference>
<dbReference type="AlphaFoldDB" id="A0A2A6FQZ5"/>
<evidence type="ECO:0000313" key="2">
    <source>
        <dbReference type="EMBL" id="PDQ35031.1"/>
    </source>
</evidence>
<protein>
    <submittedName>
        <fullName evidence="2">Metallophosphatase</fullName>
    </submittedName>
</protein>
<dbReference type="PANTHER" id="PTHR31302:SF20">
    <property type="entry name" value="CONSERVED PROTEIN"/>
    <property type="match status" value="1"/>
</dbReference>
<dbReference type="PANTHER" id="PTHR31302">
    <property type="entry name" value="TRANSMEMBRANE PROTEIN WITH METALLOPHOSPHOESTERASE DOMAIN-RELATED"/>
    <property type="match status" value="1"/>
</dbReference>
<comment type="caution">
    <text evidence="2">The sequence shown here is derived from an EMBL/GenBank/DDBJ whole genome shotgun (WGS) entry which is preliminary data.</text>
</comment>
<dbReference type="InterPro" id="IPR029052">
    <property type="entry name" value="Metallo-depent_PP-like"/>
</dbReference>
<dbReference type="GO" id="GO:0009245">
    <property type="term" value="P:lipid A biosynthetic process"/>
    <property type="evidence" value="ECO:0007669"/>
    <property type="project" value="TreeGrafter"/>
</dbReference>
<sequence length="291" mass="31517">MLREVSLPVLPGPAAPLRVLHLSDLHMAPWQRSKQEWLRQLAVLTPDLVINTGDNLGHPHGVIGLRRALEPFAGVPGVFVNGSNDYFAPVPKNPLGYFAAPSKLVRNTPRLDTDELVGFFGELGWINLNNSAATLELRGTEVELFGVDDPHKDYDRLDLMATALDDLRADDPHGDDAWPHEAEALHRPQPAISIGVAHAPYQRILNSFITYGAELIFAGHTHGGQICLPGVGALVTNCDIPRSQAKGVSLWHHGPNTAWLSVSAGLGTSIYAPARFACRPEASLVTLVPTE</sequence>
<accession>A0A2A6FQZ5</accession>
<organism evidence="2 3">
    <name type="scientific">Candidatus Lumbricidiphila eiseniae</name>
    <dbReference type="NCBI Taxonomy" id="1969409"/>
    <lineage>
        <taxon>Bacteria</taxon>
        <taxon>Bacillati</taxon>
        <taxon>Actinomycetota</taxon>
        <taxon>Actinomycetes</taxon>
        <taxon>Micrococcales</taxon>
        <taxon>Microbacteriaceae</taxon>
        <taxon>Candidatus Lumbricidiphila</taxon>
    </lineage>
</organism>
<gene>
    <name evidence="2" type="ORF">B5766_08455</name>
</gene>
<dbReference type="GO" id="GO:0008758">
    <property type="term" value="F:UDP-2,3-diacylglucosamine hydrolase activity"/>
    <property type="evidence" value="ECO:0007669"/>
    <property type="project" value="TreeGrafter"/>
</dbReference>
<evidence type="ECO:0000313" key="3">
    <source>
        <dbReference type="Proteomes" id="UP000219994"/>
    </source>
</evidence>
<dbReference type="InterPro" id="IPR051158">
    <property type="entry name" value="Metallophosphoesterase_sf"/>
</dbReference>
<dbReference type="GO" id="GO:0016020">
    <property type="term" value="C:membrane"/>
    <property type="evidence" value="ECO:0007669"/>
    <property type="project" value="GOC"/>
</dbReference>
<name>A0A2A6FQZ5_9MICO</name>
<dbReference type="EMBL" id="NAEP01000042">
    <property type="protein sequence ID" value="PDQ35031.1"/>
    <property type="molecule type" value="Genomic_DNA"/>
</dbReference>